<dbReference type="EMBL" id="ML976772">
    <property type="protein sequence ID" value="KAF1964999.1"/>
    <property type="molecule type" value="Genomic_DNA"/>
</dbReference>
<accession>A0A6A5UM55</accession>
<dbReference type="InterPro" id="IPR001810">
    <property type="entry name" value="F-box_dom"/>
</dbReference>
<feature type="domain" description="F-box" evidence="1">
    <location>
        <begin position="2"/>
        <end position="57"/>
    </location>
</feature>
<name>A0A6A5UM55_9PLEO</name>
<dbReference type="InterPro" id="IPR036047">
    <property type="entry name" value="F-box-like_dom_sf"/>
</dbReference>
<dbReference type="SUPFAM" id="SSF81383">
    <property type="entry name" value="F-box domain"/>
    <property type="match status" value="1"/>
</dbReference>
<dbReference type="InterPro" id="IPR032675">
    <property type="entry name" value="LRR_dom_sf"/>
</dbReference>
<dbReference type="Gene3D" id="3.80.10.10">
    <property type="entry name" value="Ribonuclease Inhibitor"/>
    <property type="match status" value="1"/>
</dbReference>
<organism evidence="2 3">
    <name type="scientific">Bimuria novae-zelandiae CBS 107.79</name>
    <dbReference type="NCBI Taxonomy" id="1447943"/>
    <lineage>
        <taxon>Eukaryota</taxon>
        <taxon>Fungi</taxon>
        <taxon>Dikarya</taxon>
        <taxon>Ascomycota</taxon>
        <taxon>Pezizomycotina</taxon>
        <taxon>Dothideomycetes</taxon>
        <taxon>Pleosporomycetidae</taxon>
        <taxon>Pleosporales</taxon>
        <taxon>Massarineae</taxon>
        <taxon>Didymosphaeriaceae</taxon>
        <taxon>Bimuria</taxon>
    </lineage>
</organism>
<sequence length="436" mass="49526">MESLPNELLDHVLVHVARSKGGGYMQALDATSLANCCRVSRRFYGAAQPLLYSSIHLDFRTDQPSSLLKTLRADTQLAEAVKTLFIHCGAPCSTPLQHTNRLRDFLAGALPLLTSLTTFGSDHRIVTVKLVETTLYHRTGYTMGIPRNLENIRTLELFAADYIYKYNYILRLPRLERIVLRSMKIIDLDGDDRAYPIDWGWVSHSVKELEIHQGFRSWNSAPYRLWSNSLQALAKSLPSLSYLRFYHYECTLYPRQSRHLLGFFTSQLRISLRKLVIEDGRIDARHPELGHNYLTNDGSAVLGEIKCSKIEFLSVDLHTLCTAVHHMSLIEAIQAANLPPSLRHLHLRHVEINDMSSVGDTSALLSWDHQTVVLELVRQCPLLVSIDLEIRLLRTPDDSVLESYRATFASQGANFNFLIHECPAQRRAPILCSRVA</sequence>
<evidence type="ECO:0000259" key="1">
    <source>
        <dbReference type="Pfam" id="PF12937"/>
    </source>
</evidence>
<dbReference type="Pfam" id="PF12937">
    <property type="entry name" value="F-box-like"/>
    <property type="match status" value="1"/>
</dbReference>
<evidence type="ECO:0000313" key="3">
    <source>
        <dbReference type="Proteomes" id="UP000800036"/>
    </source>
</evidence>
<proteinExistence type="predicted"/>
<dbReference type="SUPFAM" id="SSF52047">
    <property type="entry name" value="RNI-like"/>
    <property type="match status" value="1"/>
</dbReference>
<reference evidence="2" key="1">
    <citation type="journal article" date="2020" name="Stud. Mycol.">
        <title>101 Dothideomycetes genomes: a test case for predicting lifestyles and emergence of pathogens.</title>
        <authorList>
            <person name="Haridas S."/>
            <person name="Albert R."/>
            <person name="Binder M."/>
            <person name="Bloem J."/>
            <person name="Labutti K."/>
            <person name="Salamov A."/>
            <person name="Andreopoulos B."/>
            <person name="Baker S."/>
            <person name="Barry K."/>
            <person name="Bills G."/>
            <person name="Bluhm B."/>
            <person name="Cannon C."/>
            <person name="Castanera R."/>
            <person name="Culley D."/>
            <person name="Daum C."/>
            <person name="Ezra D."/>
            <person name="Gonzalez J."/>
            <person name="Henrissat B."/>
            <person name="Kuo A."/>
            <person name="Liang C."/>
            <person name="Lipzen A."/>
            <person name="Lutzoni F."/>
            <person name="Magnuson J."/>
            <person name="Mondo S."/>
            <person name="Nolan M."/>
            <person name="Ohm R."/>
            <person name="Pangilinan J."/>
            <person name="Park H.-J."/>
            <person name="Ramirez L."/>
            <person name="Alfaro M."/>
            <person name="Sun H."/>
            <person name="Tritt A."/>
            <person name="Yoshinaga Y."/>
            <person name="Zwiers L.-H."/>
            <person name="Turgeon B."/>
            <person name="Goodwin S."/>
            <person name="Spatafora J."/>
            <person name="Crous P."/>
            <person name="Grigoriev I."/>
        </authorList>
    </citation>
    <scope>NUCLEOTIDE SEQUENCE</scope>
    <source>
        <strain evidence="2">CBS 107.79</strain>
    </source>
</reference>
<evidence type="ECO:0000313" key="2">
    <source>
        <dbReference type="EMBL" id="KAF1964999.1"/>
    </source>
</evidence>
<gene>
    <name evidence="2" type="ORF">BU23DRAFT_36944</name>
</gene>
<dbReference type="Proteomes" id="UP000800036">
    <property type="component" value="Unassembled WGS sequence"/>
</dbReference>
<keyword evidence="3" id="KW-1185">Reference proteome</keyword>
<protein>
    <recommendedName>
        <fullName evidence="1">F-box domain-containing protein</fullName>
    </recommendedName>
</protein>
<dbReference type="AlphaFoldDB" id="A0A6A5UM55"/>
<dbReference type="OrthoDB" id="3735800at2759"/>